<organism evidence="2 3">
    <name type="scientific">Umbra pygmaea</name>
    <name type="common">Eastern mudminnow</name>
    <dbReference type="NCBI Taxonomy" id="75934"/>
    <lineage>
        <taxon>Eukaryota</taxon>
        <taxon>Metazoa</taxon>
        <taxon>Chordata</taxon>
        <taxon>Craniata</taxon>
        <taxon>Vertebrata</taxon>
        <taxon>Euteleostomi</taxon>
        <taxon>Actinopterygii</taxon>
        <taxon>Neopterygii</taxon>
        <taxon>Teleostei</taxon>
        <taxon>Protacanthopterygii</taxon>
        <taxon>Esociformes</taxon>
        <taxon>Umbridae</taxon>
        <taxon>Umbra</taxon>
    </lineage>
</organism>
<protein>
    <submittedName>
        <fullName evidence="2">Uncharacterized protein</fullName>
    </submittedName>
</protein>
<name>A0ABD0X0H9_UMBPY</name>
<dbReference type="AlphaFoldDB" id="A0ABD0X0H9"/>
<gene>
    <name evidence="2" type="ORF">UPYG_G00098240</name>
</gene>
<keyword evidence="3" id="KW-1185">Reference proteome</keyword>
<accession>A0ABD0X0H9</accession>
<evidence type="ECO:0000313" key="3">
    <source>
        <dbReference type="Proteomes" id="UP001557470"/>
    </source>
</evidence>
<sequence>MGHWPCVILTLFLGTCFQAGVARVGWEKKSSVVIVETGEYSTEETELLFDISFEAPTGEVPPLLQSALAARPPLH</sequence>
<reference evidence="2 3" key="1">
    <citation type="submission" date="2024-06" db="EMBL/GenBank/DDBJ databases">
        <authorList>
            <person name="Pan Q."/>
            <person name="Wen M."/>
            <person name="Jouanno E."/>
            <person name="Zahm M."/>
            <person name="Klopp C."/>
            <person name="Cabau C."/>
            <person name="Louis A."/>
            <person name="Berthelot C."/>
            <person name="Parey E."/>
            <person name="Roest Crollius H."/>
            <person name="Montfort J."/>
            <person name="Robinson-Rechavi M."/>
            <person name="Bouchez O."/>
            <person name="Lampietro C."/>
            <person name="Lopez Roques C."/>
            <person name="Donnadieu C."/>
            <person name="Postlethwait J."/>
            <person name="Bobe J."/>
            <person name="Verreycken H."/>
            <person name="Guiguen Y."/>
        </authorList>
    </citation>
    <scope>NUCLEOTIDE SEQUENCE [LARGE SCALE GENOMIC DNA]</scope>
    <source>
        <strain evidence="2">Up_M1</strain>
        <tissue evidence="2">Testis</tissue>
    </source>
</reference>
<evidence type="ECO:0000256" key="1">
    <source>
        <dbReference type="SAM" id="SignalP"/>
    </source>
</evidence>
<comment type="caution">
    <text evidence="2">The sequence shown here is derived from an EMBL/GenBank/DDBJ whole genome shotgun (WGS) entry which is preliminary data.</text>
</comment>
<dbReference type="Proteomes" id="UP001557470">
    <property type="component" value="Unassembled WGS sequence"/>
</dbReference>
<proteinExistence type="predicted"/>
<dbReference type="EMBL" id="JAGEUA010000003">
    <property type="protein sequence ID" value="KAL0992776.1"/>
    <property type="molecule type" value="Genomic_DNA"/>
</dbReference>
<keyword evidence="1" id="KW-0732">Signal</keyword>
<evidence type="ECO:0000313" key="2">
    <source>
        <dbReference type="EMBL" id="KAL0992776.1"/>
    </source>
</evidence>
<feature type="chain" id="PRO_5044796941" evidence="1">
    <location>
        <begin position="23"/>
        <end position="75"/>
    </location>
</feature>
<feature type="signal peptide" evidence="1">
    <location>
        <begin position="1"/>
        <end position="22"/>
    </location>
</feature>